<protein>
    <recommendedName>
        <fullName evidence="2">Prion-inhibition and propagation HeLo domain-containing protein</fullName>
    </recommendedName>
</protein>
<evidence type="ECO:0000313" key="3">
    <source>
        <dbReference type="EMBL" id="KAF2650231.1"/>
    </source>
</evidence>
<feature type="compositionally biased region" description="Basic and acidic residues" evidence="1">
    <location>
        <begin position="328"/>
        <end position="337"/>
    </location>
</feature>
<dbReference type="Proteomes" id="UP000799324">
    <property type="component" value="Unassembled WGS sequence"/>
</dbReference>
<sequence length="476" mass="52946">MTSVGTGGLATPPTTPPALSKAEILTNVLTLATQFSACVEAFNLIHPARESDHDQRVALAKLGLQQSRLLIFGDAVGISSPPATIARHMIPSHPGATNPDPNLPVNFGVRDPRLDETDTNKKIRAALDEIAGRPTHLSREELMEKYGLRSPKRFSSIEYPALDTNRLEAFREKYGLLQDLVRQMGARGGIKRGMSMTMQHWTVRDIEKFDDFVSTIKKEVDSLIDLMAVREQVDRGMKLDIRAMGWHPDLSGPVVRHDWEKLRLIREACTADYPEYVEVTDTALKYISEELKGTSLANMRASYDPPVDAAPRRKSQENGKSANSTTHESTKAKEKRPSFFNKFKSWGKSSSKVRSKSISSTSTQDDDPPRSMSADHQPIRDSEEANRLEPIRSKSLSAIPDEPAPFDLESRLTNVPSQDDGGKKEEAVGIPIRTSDDMKPLVHADTANSLIDRHDMFKGMGRVDTKDIRAKAHDWA</sequence>
<gene>
    <name evidence="3" type="ORF">K491DRAFT_697440</name>
</gene>
<feature type="compositionally biased region" description="Basic and acidic residues" evidence="1">
    <location>
        <begin position="377"/>
        <end position="392"/>
    </location>
</feature>
<evidence type="ECO:0000313" key="4">
    <source>
        <dbReference type="Proteomes" id="UP000799324"/>
    </source>
</evidence>
<keyword evidence="4" id="KW-1185">Reference proteome</keyword>
<feature type="region of interest" description="Disordered" evidence="1">
    <location>
        <begin position="351"/>
        <end position="434"/>
    </location>
</feature>
<dbReference type="InterPro" id="IPR038305">
    <property type="entry name" value="HeLo_sf"/>
</dbReference>
<evidence type="ECO:0000259" key="2">
    <source>
        <dbReference type="Pfam" id="PF14479"/>
    </source>
</evidence>
<dbReference type="OrthoDB" id="20872at2759"/>
<dbReference type="Gene3D" id="1.20.120.1020">
    <property type="entry name" value="Prion-inhibition and propagation, HeLo domain"/>
    <property type="match status" value="1"/>
</dbReference>
<organism evidence="3 4">
    <name type="scientific">Lophiostoma macrostomum CBS 122681</name>
    <dbReference type="NCBI Taxonomy" id="1314788"/>
    <lineage>
        <taxon>Eukaryota</taxon>
        <taxon>Fungi</taxon>
        <taxon>Dikarya</taxon>
        <taxon>Ascomycota</taxon>
        <taxon>Pezizomycotina</taxon>
        <taxon>Dothideomycetes</taxon>
        <taxon>Pleosporomycetidae</taxon>
        <taxon>Pleosporales</taxon>
        <taxon>Lophiostomataceae</taxon>
        <taxon>Lophiostoma</taxon>
    </lineage>
</organism>
<dbReference type="Pfam" id="PF14479">
    <property type="entry name" value="HeLo"/>
    <property type="match status" value="1"/>
</dbReference>
<feature type="compositionally biased region" description="Low complexity" evidence="1">
    <location>
        <begin position="351"/>
        <end position="362"/>
    </location>
</feature>
<dbReference type="InterPro" id="IPR029498">
    <property type="entry name" value="HeLo_dom"/>
</dbReference>
<dbReference type="EMBL" id="MU004462">
    <property type="protein sequence ID" value="KAF2650231.1"/>
    <property type="molecule type" value="Genomic_DNA"/>
</dbReference>
<feature type="compositionally biased region" description="Polar residues" evidence="1">
    <location>
        <begin position="318"/>
        <end position="327"/>
    </location>
</feature>
<feature type="domain" description="Prion-inhibition and propagation HeLo" evidence="2">
    <location>
        <begin position="28"/>
        <end position="253"/>
    </location>
</feature>
<proteinExistence type="predicted"/>
<dbReference type="AlphaFoldDB" id="A0A6A6STA9"/>
<name>A0A6A6STA9_9PLEO</name>
<evidence type="ECO:0000256" key="1">
    <source>
        <dbReference type="SAM" id="MobiDB-lite"/>
    </source>
</evidence>
<reference evidence="3" key="1">
    <citation type="journal article" date="2020" name="Stud. Mycol.">
        <title>101 Dothideomycetes genomes: a test case for predicting lifestyles and emergence of pathogens.</title>
        <authorList>
            <person name="Haridas S."/>
            <person name="Albert R."/>
            <person name="Binder M."/>
            <person name="Bloem J."/>
            <person name="Labutti K."/>
            <person name="Salamov A."/>
            <person name="Andreopoulos B."/>
            <person name="Baker S."/>
            <person name="Barry K."/>
            <person name="Bills G."/>
            <person name="Bluhm B."/>
            <person name="Cannon C."/>
            <person name="Castanera R."/>
            <person name="Culley D."/>
            <person name="Daum C."/>
            <person name="Ezra D."/>
            <person name="Gonzalez J."/>
            <person name="Henrissat B."/>
            <person name="Kuo A."/>
            <person name="Liang C."/>
            <person name="Lipzen A."/>
            <person name="Lutzoni F."/>
            <person name="Magnuson J."/>
            <person name="Mondo S."/>
            <person name="Nolan M."/>
            <person name="Ohm R."/>
            <person name="Pangilinan J."/>
            <person name="Park H.-J."/>
            <person name="Ramirez L."/>
            <person name="Alfaro M."/>
            <person name="Sun H."/>
            <person name="Tritt A."/>
            <person name="Yoshinaga Y."/>
            <person name="Zwiers L.-H."/>
            <person name="Turgeon B."/>
            <person name="Goodwin S."/>
            <person name="Spatafora J."/>
            <person name="Crous P."/>
            <person name="Grigoriev I."/>
        </authorList>
    </citation>
    <scope>NUCLEOTIDE SEQUENCE</scope>
    <source>
        <strain evidence="3">CBS 122681</strain>
    </source>
</reference>
<accession>A0A6A6STA9</accession>
<feature type="region of interest" description="Disordered" evidence="1">
    <location>
        <begin position="298"/>
        <end position="337"/>
    </location>
</feature>